<reference evidence="2" key="2">
    <citation type="submission" date="2022-05" db="EMBL/GenBank/DDBJ databases">
        <authorList>
            <person name="Kim J.-S."/>
            <person name="Lee K."/>
            <person name="Suh M."/>
            <person name="Eom M."/>
            <person name="Kim J.-S."/>
            <person name="Kim D.-S."/>
            <person name="Ko S.-H."/>
            <person name="Shin Y."/>
            <person name="Lee J.-S."/>
        </authorList>
    </citation>
    <scope>NUCLEOTIDE SEQUENCE</scope>
    <source>
        <strain evidence="2">N237</strain>
    </source>
</reference>
<evidence type="ECO:0000256" key="1">
    <source>
        <dbReference type="SAM" id="Phobius"/>
    </source>
</evidence>
<keyword evidence="1" id="KW-0812">Transmembrane</keyword>
<keyword evidence="3" id="KW-1185">Reference proteome</keyword>
<feature type="transmembrane region" description="Helical" evidence="1">
    <location>
        <begin position="35"/>
        <end position="55"/>
    </location>
</feature>
<evidence type="ECO:0000313" key="3">
    <source>
        <dbReference type="Proteomes" id="UP001056336"/>
    </source>
</evidence>
<evidence type="ECO:0000313" key="2">
    <source>
        <dbReference type="EMBL" id="UQX88767.1"/>
    </source>
</evidence>
<accession>A0ABY4R0A6</accession>
<reference evidence="2" key="1">
    <citation type="journal article" date="2018" name="Int. J. Syst. Evol. Microbiol.">
        <title>Jatrophihabitans telluris sp. nov., isolated from sediment soil of lava forest wetlands and the emended description of the genus Jatrophihabitans.</title>
        <authorList>
            <person name="Lee K.C."/>
            <person name="Suh M.K."/>
            <person name="Eom M.K."/>
            <person name="Kim K.K."/>
            <person name="Kim J.S."/>
            <person name="Kim D.S."/>
            <person name="Ko S.H."/>
            <person name="Shin Y.K."/>
            <person name="Lee J.S."/>
        </authorList>
    </citation>
    <scope>NUCLEOTIDE SEQUENCE</scope>
    <source>
        <strain evidence="2">N237</strain>
    </source>
</reference>
<feature type="transmembrane region" description="Helical" evidence="1">
    <location>
        <begin position="160"/>
        <end position="182"/>
    </location>
</feature>
<feature type="transmembrane region" description="Helical" evidence="1">
    <location>
        <begin position="61"/>
        <end position="79"/>
    </location>
</feature>
<name>A0ABY4R0A6_9ACTN</name>
<keyword evidence="1" id="KW-0472">Membrane</keyword>
<dbReference type="NCBIfam" id="NF041646">
    <property type="entry name" value="VC0807_fam"/>
    <property type="match status" value="1"/>
</dbReference>
<dbReference type="RefSeq" id="WP_249772483.1">
    <property type="nucleotide sequence ID" value="NZ_CP097332.1"/>
</dbReference>
<dbReference type="Proteomes" id="UP001056336">
    <property type="component" value="Chromosome"/>
</dbReference>
<dbReference type="Pfam" id="PF11361">
    <property type="entry name" value="DUF3159"/>
    <property type="match status" value="1"/>
</dbReference>
<feature type="transmembrane region" description="Helical" evidence="1">
    <location>
        <begin position="188"/>
        <end position="212"/>
    </location>
</feature>
<feature type="transmembrane region" description="Helical" evidence="1">
    <location>
        <begin position="84"/>
        <end position="104"/>
    </location>
</feature>
<protein>
    <submittedName>
        <fullName evidence="2">DUF3159 domain-containing protein</fullName>
    </submittedName>
</protein>
<sequence>MAPLLGKGLRMAARPDTSARHVVDMPGPAAIARRAFSTLLIASVLPMGVFYLTYAMSGLRAAVGVTVAWYYAGLLLRVLQRRPLLGAALLGAGLLTIRAVVMFWTGSAFLYFLQPVAGTVATATAIAITAMTGRPLIDRLAHDFCPFSPDLSERLRENRFFHYASALWTLTYFINAAGTVWLLSRSSIGGFLVMKSVLSPLLSATAVLLSYLTFRLLMRKENVVIRWGHVQPVAV</sequence>
<dbReference type="EMBL" id="CP097332">
    <property type="protein sequence ID" value="UQX88767.1"/>
    <property type="molecule type" value="Genomic_DNA"/>
</dbReference>
<feature type="transmembrane region" description="Helical" evidence="1">
    <location>
        <begin position="110"/>
        <end position="130"/>
    </location>
</feature>
<gene>
    <name evidence="2" type="ORF">M6D93_01905</name>
</gene>
<proteinExistence type="predicted"/>
<keyword evidence="1" id="KW-1133">Transmembrane helix</keyword>
<dbReference type="InterPro" id="IPR016566">
    <property type="entry name" value="UCP010219"/>
</dbReference>
<organism evidence="2 3">
    <name type="scientific">Jatrophihabitans telluris</name>
    <dbReference type="NCBI Taxonomy" id="2038343"/>
    <lineage>
        <taxon>Bacteria</taxon>
        <taxon>Bacillati</taxon>
        <taxon>Actinomycetota</taxon>
        <taxon>Actinomycetes</taxon>
        <taxon>Jatrophihabitantales</taxon>
        <taxon>Jatrophihabitantaceae</taxon>
        <taxon>Jatrophihabitans</taxon>
    </lineage>
</organism>